<dbReference type="PANTHER" id="PTHR46695">
    <property type="entry name" value="ZINC FINGER CCCH DOMAIN-CONTAINING PROTEIN 44-RELATED"/>
    <property type="match status" value="1"/>
</dbReference>
<dbReference type="Proteomes" id="UP000815260">
    <property type="component" value="Chromosome 5D"/>
</dbReference>
<reference evidence="1" key="2">
    <citation type="submission" date="2020-03" db="EMBL/GenBank/DDBJ databases">
        <title>The second near-complete assembly of the hexaploid bread wheat (Triticum aestivum) genome.</title>
        <authorList>
            <person name="Zimin A.V."/>
            <person name="Puiu D."/>
            <person name="Shumante A."/>
            <person name="Alonge M."/>
            <person name="Salzberg S.L."/>
        </authorList>
    </citation>
    <scope>NUCLEOTIDE SEQUENCE</scope>
    <source>
        <tissue evidence="1">Leaf</tissue>
    </source>
</reference>
<dbReference type="PANTHER" id="PTHR46695:SF5">
    <property type="entry name" value="RNA POLYMERASE-ASSOCIATED PROTEIN RTF1 HOMOLOG"/>
    <property type="match status" value="1"/>
</dbReference>
<sequence length="49" mass="5595">MCYTCTFSLCKTCIKETNFISVRGTKGFCETCLNTVMLIENKEEATEQM</sequence>
<proteinExistence type="predicted"/>
<dbReference type="AlphaFoldDB" id="A0A9R1HYP9"/>
<reference evidence="1" key="1">
    <citation type="journal article" date="2017" name="Gigascience">
        <title>The first near-complete assembly of the hexaploid bread wheat genome, Triticum aestivum.</title>
        <authorList>
            <person name="Zimin A.V."/>
            <person name="Puiu D."/>
            <person name="Hall R."/>
            <person name="Kingan S."/>
            <person name="Clavijo B.J."/>
            <person name="Salzberg S.L."/>
        </authorList>
    </citation>
    <scope>NUCLEOTIDE SEQUENCE</scope>
    <source>
        <tissue evidence="1">Leaf</tissue>
    </source>
</reference>
<dbReference type="OrthoDB" id="6415790at2759"/>
<protein>
    <submittedName>
        <fullName evidence="1">Uncharacterized protein</fullName>
    </submittedName>
</protein>
<comment type="caution">
    <text evidence="1">The sequence shown here is derived from an EMBL/GenBank/DDBJ whole genome shotgun (WGS) entry which is preliminary data.</text>
</comment>
<evidence type="ECO:0000313" key="1">
    <source>
        <dbReference type="EMBL" id="KAF7073808.1"/>
    </source>
</evidence>
<feature type="non-terminal residue" evidence="1">
    <location>
        <position position="49"/>
    </location>
</feature>
<dbReference type="EMBL" id="CM022225">
    <property type="protein sequence ID" value="KAF7073808.1"/>
    <property type="molecule type" value="Genomic_DNA"/>
</dbReference>
<accession>A0A9R1HYP9</accession>
<organism evidence="1">
    <name type="scientific">Triticum aestivum</name>
    <name type="common">Wheat</name>
    <dbReference type="NCBI Taxonomy" id="4565"/>
    <lineage>
        <taxon>Eukaryota</taxon>
        <taxon>Viridiplantae</taxon>
        <taxon>Streptophyta</taxon>
        <taxon>Embryophyta</taxon>
        <taxon>Tracheophyta</taxon>
        <taxon>Spermatophyta</taxon>
        <taxon>Magnoliopsida</taxon>
        <taxon>Liliopsida</taxon>
        <taxon>Poales</taxon>
        <taxon>Poaceae</taxon>
        <taxon>BOP clade</taxon>
        <taxon>Pooideae</taxon>
        <taxon>Triticodae</taxon>
        <taxon>Triticeae</taxon>
        <taxon>Triticinae</taxon>
        <taxon>Triticum</taxon>
    </lineage>
</organism>
<gene>
    <name evidence="1" type="ORF">CFC21_078749</name>
</gene>
<name>A0A9R1HYP9_WHEAT</name>